<proteinExistence type="predicted"/>
<dbReference type="RefSeq" id="WP_382168517.1">
    <property type="nucleotide sequence ID" value="NZ_JBHTBR010000005.1"/>
</dbReference>
<gene>
    <name evidence="8" type="ORF">ACFQS8_14260</name>
</gene>
<feature type="transmembrane region" description="Helical" evidence="6">
    <location>
        <begin position="406"/>
        <end position="426"/>
    </location>
</feature>
<evidence type="ECO:0000256" key="2">
    <source>
        <dbReference type="ARBA" id="ARBA00022448"/>
    </source>
</evidence>
<reference evidence="9" key="1">
    <citation type="journal article" date="2019" name="Int. J. Syst. Evol. Microbiol.">
        <title>The Global Catalogue of Microorganisms (GCM) 10K type strain sequencing project: providing services to taxonomists for standard genome sequencing and annotation.</title>
        <authorList>
            <consortium name="The Broad Institute Genomics Platform"/>
            <consortium name="The Broad Institute Genome Sequencing Center for Infectious Disease"/>
            <person name="Wu L."/>
            <person name="Ma J."/>
        </authorList>
    </citation>
    <scope>NUCLEOTIDE SEQUENCE [LARGE SCALE GENOMIC DNA]</scope>
    <source>
        <strain evidence="9">CCUG 51308</strain>
    </source>
</reference>
<comment type="caution">
    <text evidence="8">The sequence shown here is derived from an EMBL/GenBank/DDBJ whole genome shotgun (WGS) entry which is preliminary data.</text>
</comment>
<evidence type="ECO:0000256" key="6">
    <source>
        <dbReference type="SAM" id="Phobius"/>
    </source>
</evidence>
<feature type="transmembrane region" description="Helical" evidence="6">
    <location>
        <begin position="309"/>
        <end position="330"/>
    </location>
</feature>
<dbReference type="EMBL" id="JBHTBR010000005">
    <property type="protein sequence ID" value="MFC7292792.1"/>
    <property type="molecule type" value="Genomic_DNA"/>
</dbReference>
<sequence>MSLNSKLPYPSPIRAWTMVVILTLAYVLSFVDRYILSLLAEPIKADLNLSDTQMGLLLGPAFAIFYALVGLPLGYLADRKRRTWIVAIGIALWSLATSLSGIARSFFQLFIARMAVGVGEAALSPCTMSLIADSFAQEKRGKPIALYSTAISLGAGIALLAGGAVIGWAMTADPISIPSFGELKPWQLTMIIVGLPGLILAPLLLLLPEPKRRNENIAPGTSQPTYADTFKYILARRNFFLCFISVFCLMTIIGYSTSWGAPMFTRTWGWSIVQYSQWAGIMFIVVGPVTVNFAGWLSDFLYKKGINDAPMLIAMAGVPIMSVSGFIWPLMPTPELAIFVLGITMAGVALSSATGATALLNILPANMRGQAMAIYYVCISFFGLGFGPTTIGLLSDFVFGEAQLRYSIAMLSIIYGIPVLILMPWTRKSYKAELQKVRELQLTAQSDQTTSEGTS</sequence>
<dbReference type="InterPro" id="IPR020846">
    <property type="entry name" value="MFS_dom"/>
</dbReference>
<keyword evidence="3 6" id="KW-0812">Transmembrane</keyword>
<evidence type="ECO:0000259" key="7">
    <source>
        <dbReference type="PROSITE" id="PS50850"/>
    </source>
</evidence>
<feature type="transmembrane region" description="Helical" evidence="6">
    <location>
        <begin position="109"/>
        <end position="132"/>
    </location>
</feature>
<evidence type="ECO:0000256" key="1">
    <source>
        <dbReference type="ARBA" id="ARBA00004141"/>
    </source>
</evidence>
<dbReference type="PANTHER" id="PTHR23505:SF79">
    <property type="entry name" value="PROTEIN SPINSTER"/>
    <property type="match status" value="1"/>
</dbReference>
<feature type="transmembrane region" description="Helical" evidence="6">
    <location>
        <begin position="56"/>
        <end position="77"/>
    </location>
</feature>
<feature type="transmembrane region" description="Helical" evidence="6">
    <location>
        <begin position="12"/>
        <end position="36"/>
    </location>
</feature>
<organism evidence="8 9">
    <name type="scientific">Hirschia litorea</name>
    <dbReference type="NCBI Taxonomy" id="1199156"/>
    <lineage>
        <taxon>Bacteria</taxon>
        <taxon>Pseudomonadati</taxon>
        <taxon>Pseudomonadota</taxon>
        <taxon>Alphaproteobacteria</taxon>
        <taxon>Hyphomonadales</taxon>
        <taxon>Hyphomonadaceae</taxon>
        <taxon>Hirschia</taxon>
    </lineage>
</organism>
<dbReference type="InterPro" id="IPR011701">
    <property type="entry name" value="MFS"/>
</dbReference>
<dbReference type="PANTHER" id="PTHR23505">
    <property type="entry name" value="SPINSTER"/>
    <property type="match status" value="1"/>
</dbReference>
<dbReference type="InterPro" id="IPR044770">
    <property type="entry name" value="MFS_spinster-like"/>
</dbReference>
<evidence type="ECO:0000256" key="5">
    <source>
        <dbReference type="ARBA" id="ARBA00023136"/>
    </source>
</evidence>
<dbReference type="PROSITE" id="PS50850">
    <property type="entry name" value="MFS"/>
    <property type="match status" value="1"/>
</dbReference>
<evidence type="ECO:0000313" key="9">
    <source>
        <dbReference type="Proteomes" id="UP001596492"/>
    </source>
</evidence>
<feature type="domain" description="Major facilitator superfamily (MFS) profile" evidence="7">
    <location>
        <begin position="18"/>
        <end position="427"/>
    </location>
</feature>
<feature type="transmembrane region" description="Helical" evidence="6">
    <location>
        <begin position="336"/>
        <end position="362"/>
    </location>
</feature>
<evidence type="ECO:0000313" key="8">
    <source>
        <dbReference type="EMBL" id="MFC7292792.1"/>
    </source>
</evidence>
<feature type="transmembrane region" description="Helical" evidence="6">
    <location>
        <begin position="278"/>
        <end position="297"/>
    </location>
</feature>
<feature type="transmembrane region" description="Helical" evidence="6">
    <location>
        <begin position="144"/>
        <end position="166"/>
    </location>
</feature>
<feature type="transmembrane region" description="Helical" evidence="6">
    <location>
        <begin position="239"/>
        <end position="258"/>
    </location>
</feature>
<name>A0ABW2INZ9_9PROT</name>
<dbReference type="InterPro" id="IPR036259">
    <property type="entry name" value="MFS_trans_sf"/>
</dbReference>
<evidence type="ECO:0000256" key="4">
    <source>
        <dbReference type="ARBA" id="ARBA00022989"/>
    </source>
</evidence>
<accession>A0ABW2INZ9</accession>
<comment type="subcellular location">
    <subcellularLocation>
        <location evidence="1">Membrane</location>
        <topology evidence="1">Multi-pass membrane protein</topology>
    </subcellularLocation>
</comment>
<keyword evidence="2" id="KW-0813">Transport</keyword>
<dbReference type="SUPFAM" id="SSF103473">
    <property type="entry name" value="MFS general substrate transporter"/>
    <property type="match status" value="1"/>
</dbReference>
<dbReference type="Gene3D" id="1.20.1250.20">
    <property type="entry name" value="MFS general substrate transporter like domains"/>
    <property type="match status" value="2"/>
</dbReference>
<dbReference type="Proteomes" id="UP001596492">
    <property type="component" value="Unassembled WGS sequence"/>
</dbReference>
<keyword evidence="4 6" id="KW-1133">Transmembrane helix</keyword>
<dbReference type="Pfam" id="PF07690">
    <property type="entry name" value="MFS_1"/>
    <property type="match status" value="1"/>
</dbReference>
<protein>
    <submittedName>
        <fullName evidence="8">MFS transporter</fullName>
    </submittedName>
</protein>
<feature type="transmembrane region" description="Helical" evidence="6">
    <location>
        <begin position="186"/>
        <end position="207"/>
    </location>
</feature>
<keyword evidence="5 6" id="KW-0472">Membrane</keyword>
<evidence type="ECO:0000256" key="3">
    <source>
        <dbReference type="ARBA" id="ARBA00022692"/>
    </source>
</evidence>
<keyword evidence="9" id="KW-1185">Reference proteome</keyword>
<feature type="transmembrane region" description="Helical" evidence="6">
    <location>
        <begin position="374"/>
        <end position="394"/>
    </location>
</feature>
<feature type="transmembrane region" description="Helical" evidence="6">
    <location>
        <begin position="84"/>
        <end position="103"/>
    </location>
</feature>